<keyword evidence="2" id="KW-1185">Reference proteome</keyword>
<evidence type="ECO:0000313" key="1">
    <source>
        <dbReference type="EMBL" id="PAV13461.1"/>
    </source>
</evidence>
<dbReference type="RefSeq" id="WP_095643738.1">
    <property type="nucleotide sequence ID" value="NZ_LMVP01000088.1"/>
</dbReference>
<comment type="caution">
    <text evidence="1">The sequence shown here is derived from an EMBL/GenBank/DDBJ whole genome shotgun (WGS) entry which is preliminary data.</text>
</comment>
<gene>
    <name evidence="1" type="ORF">ASJ81_17780</name>
</gene>
<dbReference type="AlphaFoldDB" id="A0A2A2HVB3"/>
<proteinExistence type="predicted"/>
<dbReference type="Proteomes" id="UP000218164">
    <property type="component" value="Unassembled WGS sequence"/>
</dbReference>
<name>A0A2A2HVB3_9EURY</name>
<sequence length="103" mass="11031">MKSIIIPGKLILLNAIGITALVFLILGSIASAESFGNKENSKSLSSENISNINGPVPNPYLASSLYSITHFDSSQSDSTPYGPLCGVFHYRSNNKTDWSVPIV</sequence>
<organism evidence="1 2">
    <name type="scientific">Methanosarcina spelaei</name>
    <dbReference type="NCBI Taxonomy" id="1036679"/>
    <lineage>
        <taxon>Archaea</taxon>
        <taxon>Methanobacteriati</taxon>
        <taxon>Methanobacteriota</taxon>
        <taxon>Stenosarchaea group</taxon>
        <taxon>Methanomicrobia</taxon>
        <taxon>Methanosarcinales</taxon>
        <taxon>Methanosarcinaceae</taxon>
        <taxon>Methanosarcina</taxon>
    </lineage>
</organism>
<evidence type="ECO:0000313" key="2">
    <source>
        <dbReference type="Proteomes" id="UP000218164"/>
    </source>
</evidence>
<dbReference type="EMBL" id="LMVP01000088">
    <property type="protein sequence ID" value="PAV13461.1"/>
    <property type="molecule type" value="Genomic_DNA"/>
</dbReference>
<protein>
    <submittedName>
        <fullName evidence="1">Uncharacterized protein</fullName>
    </submittedName>
</protein>
<reference evidence="1 2" key="1">
    <citation type="journal article" date="2017" name="BMC Genomics">
        <title>Genomic analysis of methanogenic archaea reveals a shift towards energy conservation.</title>
        <authorList>
            <person name="Gilmore S.P."/>
            <person name="Henske J.K."/>
            <person name="Sexton J.A."/>
            <person name="Solomon K.V."/>
            <person name="Seppala S."/>
            <person name="Yoo J.I."/>
            <person name="Huyett L.M."/>
            <person name="Pressman A."/>
            <person name="Cogan J.Z."/>
            <person name="Kivenson V."/>
            <person name="Peng X."/>
            <person name="Tan Y."/>
            <person name="Valentine D.L."/>
            <person name="O'Malley M.A."/>
        </authorList>
    </citation>
    <scope>NUCLEOTIDE SEQUENCE [LARGE SCALE GENOMIC DNA]</scope>
    <source>
        <strain evidence="1 2">MC-15</strain>
    </source>
</reference>
<accession>A0A2A2HVB3</accession>